<keyword evidence="4" id="KW-0812">Transmembrane</keyword>
<dbReference type="EMBL" id="JAXCGZ010022701">
    <property type="protein sequence ID" value="KAK7026753.1"/>
    <property type="molecule type" value="Genomic_DNA"/>
</dbReference>
<evidence type="ECO:0000256" key="6">
    <source>
        <dbReference type="ARBA" id="ARBA00023034"/>
    </source>
</evidence>
<organism evidence="10 11">
    <name type="scientific">Halocaridina rubra</name>
    <name type="common">Hawaiian red shrimp</name>
    <dbReference type="NCBI Taxonomy" id="373956"/>
    <lineage>
        <taxon>Eukaryota</taxon>
        <taxon>Metazoa</taxon>
        <taxon>Ecdysozoa</taxon>
        <taxon>Arthropoda</taxon>
        <taxon>Crustacea</taxon>
        <taxon>Multicrustacea</taxon>
        <taxon>Malacostraca</taxon>
        <taxon>Eumalacostraca</taxon>
        <taxon>Eucarida</taxon>
        <taxon>Decapoda</taxon>
        <taxon>Pleocyemata</taxon>
        <taxon>Caridea</taxon>
        <taxon>Atyoidea</taxon>
        <taxon>Atyidae</taxon>
        <taxon>Halocaridina</taxon>
    </lineage>
</organism>
<comment type="similarity">
    <text evidence="2 9">Belongs to the sulfotransferase 2 family.</text>
</comment>
<gene>
    <name evidence="10" type="ORF">SK128_003069</name>
</gene>
<keyword evidence="8 9" id="KW-0325">Glycoprotein</keyword>
<dbReference type="GO" id="GO:0016051">
    <property type="term" value="P:carbohydrate biosynthetic process"/>
    <property type="evidence" value="ECO:0007669"/>
    <property type="project" value="InterPro"/>
</dbReference>
<keyword evidence="3 9" id="KW-0808">Transferase</keyword>
<keyword evidence="5" id="KW-1133">Transmembrane helix</keyword>
<evidence type="ECO:0000256" key="9">
    <source>
        <dbReference type="RuleBase" id="RU364020"/>
    </source>
</evidence>
<evidence type="ECO:0000313" key="11">
    <source>
        <dbReference type="Proteomes" id="UP001381693"/>
    </source>
</evidence>
<keyword evidence="6 9" id="KW-0333">Golgi apparatus</keyword>
<dbReference type="InterPro" id="IPR005331">
    <property type="entry name" value="Sulfotransferase"/>
</dbReference>
<name>A0AAN8WDU4_HALRR</name>
<evidence type="ECO:0000256" key="3">
    <source>
        <dbReference type="ARBA" id="ARBA00022679"/>
    </source>
</evidence>
<evidence type="ECO:0000256" key="4">
    <source>
        <dbReference type="ARBA" id="ARBA00022692"/>
    </source>
</evidence>
<comment type="caution">
    <text evidence="10">The sequence shown here is derived from an EMBL/GenBank/DDBJ whole genome shotgun (WGS) entry which is preliminary data.</text>
</comment>
<dbReference type="PANTHER" id="PTHR12137">
    <property type="entry name" value="CARBOHYDRATE SULFOTRANSFERASE"/>
    <property type="match status" value="1"/>
</dbReference>
<evidence type="ECO:0000313" key="10">
    <source>
        <dbReference type="EMBL" id="KAK7026753.1"/>
    </source>
</evidence>
<dbReference type="Proteomes" id="UP001381693">
    <property type="component" value="Unassembled WGS sequence"/>
</dbReference>
<evidence type="ECO:0000256" key="1">
    <source>
        <dbReference type="ARBA" id="ARBA00004323"/>
    </source>
</evidence>
<reference evidence="10 11" key="1">
    <citation type="submission" date="2023-11" db="EMBL/GenBank/DDBJ databases">
        <title>Halocaridina rubra genome assembly.</title>
        <authorList>
            <person name="Smith C."/>
        </authorList>
    </citation>
    <scope>NUCLEOTIDE SEQUENCE [LARGE SCALE GENOMIC DNA]</scope>
    <source>
        <strain evidence="10">EP-1</strain>
        <tissue evidence="10">Whole</tissue>
    </source>
</reference>
<sequence length="423" mass="49294">MKKCKYYFKPKVLLLGLLLMSAILIVCIAHDLKLKKVFVRQQFAQNLNFIGDIYPDINVNKISIENIPHNTLIYSNKNYLKESNDSKQLLTHEKPNQNDSHQTIKYKTIKTSNYTDLNKQKDWKQLISDRFSSRMNHLHRECAKARSHLHKPLRLSDSFFYAKKYNLLACASAKGGVTTWKSHFLKMNGINISKTSVHSPWAERQIVAVRMIGQKGLKQIQKGSTHVTRILSVRHPISRLVSAYSNKFADGKNASPHRYYLMKKVLKHEGIPVTSAMHTSISFLRFLKYVIYEKSLGTTKMNIHWRPTSNSCDPCRIPYSYIIQLETLEEDLGYLVLQLGIKEIDARMRRNKSSKREKEEDNARYQSYFTNLDPEHVENLDPEHVKNLDPEHVKSLNRVIIRNRETIEQKERNISKDISHTKS</sequence>
<keyword evidence="7" id="KW-0472">Membrane</keyword>
<evidence type="ECO:0000256" key="8">
    <source>
        <dbReference type="ARBA" id="ARBA00023180"/>
    </source>
</evidence>
<proteinExistence type="inferred from homology"/>
<protein>
    <recommendedName>
        <fullName evidence="9">Carbohydrate sulfotransferase</fullName>
        <ecNumber evidence="9">2.8.2.-</ecNumber>
    </recommendedName>
</protein>
<dbReference type="AlphaFoldDB" id="A0AAN8WDU4"/>
<keyword evidence="9" id="KW-0735">Signal-anchor</keyword>
<dbReference type="GO" id="GO:0008146">
    <property type="term" value="F:sulfotransferase activity"/>
    <property type="evidence" value="ECO:0007669"/>
    <property type="project" value="InterPro"/>
</dbReference>
<comment type="subcellular location">
    <subcellularLocation>
        <location evidence="1 9">Golgi apparatus membrane</location>
        <topology evidence="1 9">Single-pass type II membrane protein</topology>
    </subcellularLocation>
</comment>
<dbReference type="EC" id="2.8.2.-" evidence="9"/>
<dbReference type="InterPro" id="IPR018011">
    <property type="entry name" value="Carb_sulfotrans_8-10"/>
</dbReference>
<dbReference type="PANTHER" id="PTHR12137:SF54">
    <property type="entry name" value="CARBOHYDRATE SULFOTRANSFERASE"/>
    <property type="match status" value="1"/>
</dbReference>
<evidence type="ECO:0000256" key="7">
    <source>
        <dbReference type="ARBA" id="ARBA00023136"/>
    </source>
</evidence>
<evidence type="ECO:0000256" key="2">
    <source>
        <dbReference type="ARBA" id="ARBA00006339"/>
    </source>
</evidence>
<accession>A0AAN8WDU4</accession>
<keyword evidence="9" id="KW-0119">Carbohydrate metabolism</keyword>
<dbReference type="GO" id="GO:0000139">
    <property type="term" value="C:Golgi membrane"/>
    <property type="evidence" value="ECO:0007669"/>
    <property type="project" value="UniProtKB-SubCell"/>
</dbReference>
<evidence type="ECO:0000256" key="5">
    <source>
        <dbReference type="ARBA" id="ARBA00022989"/>
    </source>
</evidence>
<keyword evidence="11" id="KW-1185">Reference proteome</keyword>
<dbReference type="Pfam" id="PF03567">
    <property type="entry name" value="Sulfotransfer_2"/>
    <property type="match status" value="1"/>
</dbReference>